<dbReference type="CDD" id="cd01129">
    <property type="entry name" value="PulE-GspE-like"/>
    <property type="match status" value="1"/>
</dbReference>
<keyword evidence="4" id="KW-0067">ATP-binding</keyword>
<dbReference type="GO" id="GO:0005524">
    <property type="term" value="F:ATP binding"/>
    <property type="evidence" value="ECO:0007669"/>
    <property type="project" value="UniProtKB-KW"/>
</dbReference>
<dbReference type="SUPFAM" id="SSF52540">
    <property type="entry name" value="P-loop containing nucleoside triphosphate hydrolases"/>
    <property type="match status" value="1"/>
</dbReference>
<dbReference type="InterPro" id="IPR027417">
    <property type="entry name" value="P-loop_NTPase"/>
</dbReference>
<name>A0A150HK77_9GAMM</name>
<dbReference type="PROSITE" id="PS00662">
    <property type="entry name" value="T2SP_E"/>
    <property type="match status" value="1"/>
</dbReference>
<evidence type="ECO:0000256" key="4">
    <source>
        <dbReference type="ARBA" id="ARBA00022840"/>
    </source>
</evidence>
<dbReference type="SMART" id="SM00382">
    <property type="entry name" value="AAA"/>
    <property type="match status" value="1"/>
</dbReference>
<dbReference type="EMBL" id="JRUE01000240">
    <property type="protein sequence ID" value="KXZ63792.1"/>
    <property type="molecule type" value="Genomic_DNA"/>
</dbReference>
<dbReference type="AlphaFoldDB" id="A0A150HK77"/>
<dbReference type="InterPro" id="IPR037257">
    <property type="entry name" value="T2SS_E_N_sf"/>
</dbReference>
<dbReference type="RefSeq" id="WP_004879999.1">
    <property type="nucleotide sequence ID" value="NZ_BCLZ01000001.1"/>
</dbReference>
<evidence type="ECO:0000313" key="8">
    <source>
        <dbReference type="EMBL" id="KXZ64358.1"/>
    </source>
</evidence>
<dbReference type="EMBL" id="JRUE01000232">
    <property type="protein sequence ID" value="KXZ64318.1"/>
    <property type="molecule type" value="Genomic_DNA"/>
</dbReference>
<dbReference type="FunFam" id="3.40.50.300:FF:000398">
    <property type="entry name" value="Type IV pilus assembly ATPase PilB"/>
    <property type="match status" value="1"/>
</dbReference>
<comment type="caution">
    <text evidence="8">The sequence shown here is derived from an EMBL/GenBank/DDBJ whole genome shotgun (WGS) entry which is preliminary data.</text>
</comment>
<sequence length="585" mass="66264">MTFNFEIDIFWCLEQLQKDGRITERDKLLIQTTHRQKDQLKWHPLQWIASFNLKDQVNPATNLTLNRLCQWLAEKAQIPLYVIDPLKADVTALTSVMSQEFAVRNHILAVEVHAEKLLIGTSQPFSLEWKNNLERSLAPKKIEAVLLSPEQLQRYLVEYYQVSRAVNSSQNANLYDRENKGVEALLQLGDTQNPDANDQHIVKLVDWVLQFAFEQGASDIHLEPRKDKGKVRFRIDGVLHTIYNMPANTLTAVISRIKILGRMNVAEKRKPQDGRLKTRTPKGQETELRLSTLPTAFGEKLVMRIFDPEVLVRSFQQLGFEGHLLQSWQSLTQHSHGIILVTGPTGSGKTTTLYSSLKQLATEQVNVCTIEDPIEMLEPSFNQMQVNPNIELGFADGVRALMRQDPDIIMVGEIRDHDTANMAIQAALTGHLVLSTLHTNDAPSSLTRLHDLGVQPFLTAATILGVLAQRLVRRLCPHCKQETQMNEQEWEHLTFDYIMEMPTTMYKAVGCEVCRQTGYKGRVGIYEFMPVSLELKSLISANGTLDELRARAKKEGIEPLRIAGARKVIEGVTTLEEVLRIVPLS</sequence>
<evidence type="ECO:0000313" key="6">
    <source>
        <dbReference type="EMBL" id="KXZ63792.1"/>
    </source>
</evidence>
<organism evidence="8 9">
    <name type="scientific">Acinetobacter venetianus</name>
    <dbReference type="NCBI Taxonomy" id="52133"/>
    <lineage>
        <taxon>Bacteria</taxon>
        <taxon>Pseudomonadati</taxon>
        <taxon>Pseudomonadota</taxon>
        <taxon>Gammaproteobacteria</taxon>
        <taxon>Moraxellales</taxon>
        <taxon>Moraxellaceae</taxon>
        <taxon>Acinetobacter</taxon>
    </lineage>
</organism>
<dbReference type="InterPro" id="IPR003593">
    <property type="entry name" value="AAA+_ATPase"/>
</dbReference>
<dbReference type="GO" id="GO:0005886">
    <property type="term" value="C:plasma membrane"/>
    <property type="evidence" value="ECO:0007669"/>
    <property type="project" value="TreeGrafter"/>
</dbReference>
<evidence type="ECO:0000256" key="3">
    <source>
        <dbReference type="ARBA" id="ARBA00022741"/>
    </source>
</evidence>
<dbReference type="PANTHER" id="PTHR30258">
    <property type="entry name" value="TYPE II SECRETION SYSTEM PROTEIN GSPE-RELATED"/>
    <property type="match status" value="1"/>
</dbReference>
<comment type="subcellular location">
    <subcellularLocation>
        <location evidence="1">Cytoplasm</location>
    </subcellularLocation>
</comment>
<reference evidence="8 9" key="1">
    <citation type="journal article" date="2016" name="Sci. Rep.">
        <title>Genomic and phenotypic characterization of the species Acinetobacter venetianus.</title>
        <authorList>
            <person name="Fondi M."/>
            <person name="Maida I."/>
            <person name="Perrin E."/>
            <person name="Orlandini V."/>
            <person name="La Torre L."/>
            <person name="Bosi E."/>
            <person name="Negroni A."/>
            <person name="Zanaroli G."/>
            <person name="Fava F."/>
            <person name="Decorosi F."/>
            <person name="Giovannetti L."/>
            <person name="Viti C."/>
            <person name="Vaneechoutte M."/>
            <person name="Dijkshoorn L."/>
            <person name="Fani R."/>
        </authorList>
    </citation>
    <scope>NUCLEOTIDE SEQUENCE [LARGE SCALE GENOMIC DNA]</scope>
    <source>
        <strain evidence="8 9">LUH5627</strain>
    </source>
</reference>
<proteinExistence type="inferred from homology"/>
<dbReference type="Pfam" id="PF00437">
    <property type="entry name" value="T2SSE"/>
    <property type="match status" value="1"/>
</dbReference>
<dbReference type="Gene3D" id="3.30.450.90">
    <property type="match status" value="1"/>
</dbReference>
<dbReference type="InterPro" id="IPR001482">
    <property type="entry name" value="T2SS/T4SS_dom"/>
</dbReference>
<dbReference type="Pfam" id="PF05157">
    <property type="entry name" value="MshEN"/>
    <property type="match status" value="1"/>
</dbReference>
<gene>
    <name evidence="8" type="primary">epsE_3</name>
    <name evidence="7" type="synonym">epsE_4</name>
    <name evidence="6" type="synonym">epsE_5</name>
    <name evidence="8" type="ORF">AVENLUH5627_03076</name>
    <name evidence="7" type="ORF">AVENLUH5627_03101</name>
    <name evidence="6" type="ORF">AVENLUH5627_03238</name>
</gene>
<dbReference type="GO" id="GO:0005737">
    <property type="term" value="C:cytoplasm"/>
    <property type="evidence" value="ECO:0007669"/>
    <property type="project" value="UniProtKB-SubCell"/>
</dbReference>
<dbReference type="Proteomes" id="UP000075680">
    <property type="component" value="Unassembled WGS sequence"/>
</dbReference>
<evidence type="ECO:0000313" key="9">
    <source>
        <dbReference type="Proteomes" id="UP000075680"/>
    </source>
</evidence>
<keyword evidence="3" id="KW-0547">Nucleotide-binding</keyword>
<evidence type="ECO:0000256" key="2">
    <source>
        <dbReference type="ARBA" id="ARBA00006611"/>
    </source>
</evidence>
<evidence type="ECO:0000259" key="5">
    <source>
        <dbReference type="PROSITE" id="PS00662"/>
    </source>
</evidence>
<evidence type="ECO:0000256" key="1">
    <source>
        <dbReference type="ARBA" id="ARBA00004496"/>
    </source>
</evidence>
<dbReference type="SUPFAM" id="SSF160246">
    <property type="entry name" value="EspE N-terminal domain-like"/>
    <property type="match status" value="1"/>
</dbReference>
<dbReference type="PANTHER" id="PTHR30258:SF13">
    <property type="entry name" value="SECRETION PATHWAY ATPASE-RELATED"/>
    <property type="match status" value="1"/>
</dbReference>
<dbReference type="GeneID" id="58195010"/>
<comment type="similarity">
    <text evidence="2">Belongs to the GSP E family.</text>
</comment>
<evidence type="ECO:0000313" key="7">
    <source>
        <dbReference type="EMBL" id="KXZ64318.1"/>
    </source>
</evidence>
<dbReference type="EMBL" id="JRUE01000231">
    <property type="protein sequence ID" value="KXZ64358.1"/>
    <property type="molecule type" value="Genomic_DNA"/>
</dbReference>
<accession>A0A150HK77</accession>
<protein>
    <submittedName>
        <fullName evidence="8">Type II secretion system protein E</fullName>
    </submittedName>
</protein>
<dbReference type="GO" id="GO:0016887">
    <property type="term" value="F:ATP hydrolysis activity"/>
    <property type="evidence" value="ECO:0007669"/>
    <property type="project" value="TreeGrafter"/>
</dbReference>
<dbReference type="PATRIC" id="fig|52133.18.peg.3152"/>
<feature type="domain" description="Bacterial type II secretion system protein E" evidence="5">
    <location>
        <begin position="402"/>
        <end position="416"/>
    </location>
</feature>
<dbReference type="Gene3D" id="3.40.50.300">
    <property type="entry name" value="P-loop containing nucleotide triphosphate hydrolases"/>
    <property type="match status" value="1"/>
</dbReference>
<dbReference type="InterPro" id="IPR007831">
    <property type="entry name" value="T2SS_GspE_N"/>
</dbReference>